<dbReference type="Pfam" id="PF01988">
    <property type="entry name" value="VIT1"/>
    <property type="match status" value="1"/>
</dbReference>
<evidence type="ECO:0000256" key="2">
    <source>
        <dbReference type="ARBA" id="ARBA00022692"/>
    </source>
</evidence>
<dbReference type="PANTHER" id="PTHR31851">
    <property type="entry name" value="FE(2+)/MN(2+) TRANSPORTER PCL1"/>
    <property type="match status" value="1"/>
</dbReference>
<accession>M0QGL3</accession>
<protein>
    <recommendedName>
        <fullName evidence="9">VIT family protein</fullName>
    </recommendedName>
</protein>
<evidence type="ECO:0000256" key="3">
    <source>
        <dbReference type="ARBA" id="ARBA00022989"/>
    </source>
</evidence>
<reference evidence="7 8" key="1">
    <citation type="submission" date="2013-01" db="EMBL/GenBank/DDBJ databases">
        <title>Whole genome shotgun sequence of Gordonia soli NBRC 108243.</title>
        <authorList>
            <person name="Isaki-Nakamura S."/>
            <person name="Hosoyama A."/>
            <person name="Tsuchikane K."/>
            <person name="Ando Y."/>
            <person name="Baba S."/>
            <person name="Ohji S."/>
            <person name="Hamada M."/>
            <person name="Tamura T."/>
            <person name="Yamazoe A."/>
            <person name="Yamazaki S."/>
            <person name="Fujita N."/>
        </authorList>
    </citation>
    <scope>NUCLEOTIDE SEQUENCE [LARGE SCALE GENOMIC DNA]</scope>
    <source>
        <strain evidence="7 8">NBRC 108243</strain>
    </source>
</reference>
<evidence type="ECO:0000256" key="4">
    <source>
        <dbReference type="ARBA" id="ARBA00023136"/>
    </source>
</evidence>
<proteinExistence type="predicted"/>
<comment type="subcellular location">
    <subcellularLocation>
        <location evidence="1">Endomembrane system</location>
        <topology evidence="1">Multi-pass membrane protein</topology>
    </subcellularLocation>
</comment>
<dbReference type="GO" id="GO:0005384">
    <property type="term" value="F:manganese ion transmembrane transporter activity"/>
    <property type="evidence" value="ECO:0007669"/>
    <property type="project" value="InterPro"/>
</dbReference>
<dbReference type="GO" id="GO:0012505">
    <property type="term" value="C:endomembrane system"/>
    <property type="evidence" value="ECO:0007669"/>
    <property type="project" value="UniProtKB-SubCell"/>
</dbReference>
<keyword evidence="3 6" id="KW-1133">Transmembrane helix</keyword>
<dbReference type="EMBL" id="BANX01000002">
    <property type="protein sequence ID" value="GAC66547.1"/>
    <property type="molecule type" value="Genomic_DNA"/>
</dbReference>
<comment type="caution">
    <text evidence="7">The sequence shown here is derived from an EMBL/GenBank/DDBJ whole genome shotgun (WGS) entry which is preliminary data.</text>
</comment>
<organism evidence="7 8">
    <name type="scientific">Gordonia soli NBRC 108243</name>
    <dbReference type="NCBI Taxonomy" id="1223545"/>
    <lineage>
        <taxon>Bacteria</taxon>
        <taxon>Bacillati</taxon>
        <taxon>Actinomycetota</taxon>
        <taxon>Actinomycetes</taxon>
        <taxon>Mycobacteriales</taxon>
        <taxon>Gordoniaceae</taxon>
        <taxon>Gordonia</taxon>
    </lineage>
</organism>
<dbReference type="Proteomes" id="UP000011666">
    <property type="component" value="Unassembled WGS sequence"/>
</dbReference>
<sequence>MTDETPHLDGTGADEVGHTHADVSGGRLRAATFGAMDGLVTNISLVAGVGGAGASAHTIVLSGVAGLVAGAFSMALGEFTSVSTQNEQVDAEVLVERREFSIHPQAELDELIETLQGMGLTEDTARQAADEIHADTDGAVNFHLTQELGVDPREQPSPWVAAISSFVMFSIGAILPLIPYLLGFSSLAAGLVVGGAGLLVAGGLAARLTRHPVWRGALRQLAFGAIAAAATYLVGWLIGAPIG</sequence>
<gene>
    <name evidence="7" type="ORF">GS4_02_02600</name>
</gene>
<dbReference type="eggNOG" id="COG1814">
    <property type="taxonomic scope" value="Bacteria"/>
</dbReference>
<feature type="region of interest" description="Disordered" evidence="5">
    <location>
        <begin position="1"/>
        <end position="21"/>
    </location>
</feature>
<dbReference type="GO" id="GO:0030026">
    <property type="term" value="P:intracellular manganese ion homeostasis"/>
    <property type="evidence" value="ECO:0007669"/>
    <property type="project" value="InterPro"/>
</dbReference>
<evidence type="ECO:0000256" key="6">
    <source>
        <dbReference type="SAM" id="Phobius"/>
    </source>
</evidence>
<dbReference type="STRING" id="1223545.GS4_02_02600"/>
<evidence type="ECO:0008006" key="9">
    <source>
        <dbReference type="Google" id="ProtNLM"/>
    </source>
</evidence>
<dbReference type="InterPro" id="IPR008217">
    <property type="entry name" value="Ccc1_fam"/>
</dbReference>
<dbReference type="OrthoDB" id="188924at2"/>
<keyword evidence="4 6" id="KW-0472">Membrane</keyword>
<name>M0QGL3_9ACTN</name>
<keyword evidence="2 6" id="KW-0812">Transmembrane</keyword>
<dbReference type="AlphaFoldDB" id="M0QGL3"/>
<evidence type="ECO:0000256" key="5">
    <source>
        <dbReference type="SAM" id="MobiDB-lite"/>
    </source>
</evidence>
<feature type="transmembrane region" description="Helical" evidence="6">
    <location>
        <begin position="221"/>
        <end position="242"/>
    </location>
</feature>
<keyword evidence="8" id="KW-1185">Reference proteome</keyword>
<evidence type="ECO:0000256" key="1">
    <source>
        <dbReference type="ARBA" id="ARBA00004127"/>
    </source>
</evidence>
<evidence type="ECO:0000313" key="7">
    <source>
        <dbReference type="EMBL" id="GAC66547.1"/>
    </source>
</evidence>
<feature type="transmembrane region" description="Helical" evidence="6">
    <location>
        <begin position="159"/>
        <end position="182"/>
    </location>
</feature>
<dbReference type="RefSeq" id="WP_007616855.1">
    <property type="nucleotide sequence ID" value="NZ_BANX01000002.1"/>
</dbReference>
<evidence type="ECO:0000313" key="8">
    <source>
        <dbReference type="Proteomes" id="UP000011666"/>
    </source>
</evidence>
<feature type="transmembrane region" description="Helical" evidence="6">
    <location>
        <begin position="188"/>
        <end position="209"/>
    </location>
</feature>